<evidence type="ECO:0000313" key="2">
    <source>
        <dbReference type="Proteomes" id="UP001165083"/>
    </source>
</evidence>
<accession>A0A9W6TDE8</accession>
<gene>
    <name evidence="1" type="ORF">Plil01_000201500</name>
</gene>
<reference evidence="1" key="1">
    <citation type="submission" date="2023-04" db="EMBL/GenBank/DDBJ databases">
        <title>Phytophthora lilii NBRC 32176.</title>
        <authorList>
            <person name="Ichikawa N."/>
            <person name="Sato H."/>
            <person name="Tonouchi N."/>
        </authorList>
    </citation>
    <scope>NUCLEOTIDE SEQUENCE</scope>
    <source>
        <strain evidence="1">NBRC 32176</strain>
    </source>
</reference>
<name>A0A9W6TDE8_9STRA</name>
<proteinExistence type="predicted"/>
<dbReference type="EMBL" id="BSXW01000072">
    <property type="protein sequence ID" value="GMF11296.1"/>
    <property type="molecule type" value="Genomic_DNA"/>
</dbReference>
<comment type="caution">
    <text evidence="1">The sequence shown here is derived from an EMBL/GenBank/DDBJ whole genome shotgun (WGS) entry which is preliminary data.</text>
</comment>
<dbReference type="AlphaFoldDB" id="A0A9W6TDE8"/>
<evidence type="ECO:0000313" key="1">
    <source>
        <dbReference type="EMBL" id="GMF11296.1"/>
    </source>
</evidence>
<protein>
    <submittedName>
        <fullName evidence="1">Unnamed protein product</fullName>
    </submittedName>
</protein>
<dbReference type="Proteomes" id="UP001165083">
    <property type="component" value="Unassembled WGS sequence"/>
</dbReference>
<dbReference type="OrthoDB" id="10030083at2759"/>
<keyword evidence="2" id="KW-1185">Reference proteome</keyword>
<organism evidence="1 2">
    <name type="scientific">Phytophthora lilii</name>
    <dbReference type="NCBI Taxonomy" id="2077276"/>
    <lineage>
        <taxon>Eukaryota</taxon>
        <taxon>Sar</taxon>
        <taxon>Stramenopiles</taxon>
        <taxon>Oomycota</taxon>
        <taxon>Peronosporomycetes</taxon>
        <taxon>Peronosporales</taxon>
        <taxon>Peronosporaceae</taxon>
        <taxon>Phytophthora</taxon>
    </lineage>
</organism>
<sequence length="208" mass="22442">MTDTCCLTDAKLTTGGGSLQRAAAKNPFIPLGSQSTICHCVRRPDGDLFTPVTGAQAITSSHFSTGAVEPMTATGGKRTNDKDEIASGYQSMVRTPPTSLPPMVQHDDPTDESDDAFVDVDGDTAPPRNALQRFVKHFRVLEFGSAVILYVLELVFAKIEVHERPIPGIKVRLNATAIAWSLDPSIDEKKLSEEGMFSATGSCYLQEI</sequence>